<evidence type="ECO:0000256" key="13">
    <source>
        <dbReference type="ARBA" id="ARBA00023204"/>
    </source>
</evidence>
<dbReference type="Proteomes" id="UP000217696">
    <property type="component" value="Chromosome"/>
</dbReference>
<dbReference type="InterPro" id="IPR011545">
    <property type="entry name" value="DEAD/DEAH_box_helicase_dom"/>
</dbReference>
<dbReference type="InterPro" id="IPR006293">
    <property type="entry name" value="DNA_helicase_ATP-dep_RecQ_bac"/>
</dbReference>
<evidence type="ECO:0000256" key="1">
    <source>
        <dbReference type="ARBA" id="ARBA00001946"/>
    </source>
</evidence>
<keyword evidence="4" id="KW-0479">Metal-binding</keyword>
<protein>
    <recommendedName>
        <fullName evidence="16">DNA helicase RecQ</fullName>
        <ecNumber evidence="16">5.6.2.4</ecNumber>
    </recommendedName>
</protein>
<dbReference type="CDD" id="cd18794">
    <property type="entry name" value="SF2_C_RecQ"/>
    <property type="match status" value="1"/>
</dbReference>
<evidence type="ECO:0000256" key="2">
    <source>
        <dbReference type="ARBA" id="ARBA00001947"/>
    </source>
</evidence>
<comment type="similarity">
    <text evidence="3">Belongs to the helicase family. RecQ subfamily.</text>
</comment>
<dbReference type="SMART" id="SM00341">
    <property type="entry name" value="HRDC"/>
    <property type="match status" value="1"/>
</dbReference>
<dbReference type="Gene3D" id="1.10.10.10">
    <property type="entry name" value="Winged helix-like DNA-binding domain superfamily/Winged helix DNA-binding domain"/>
    <property type="match status" value="1"/>
</dbReference>
<dbReference type="Gene3D" id="1.10.150.80">
    <property type="entry name" value="HRDC domain"/>
    <property type="match status" value="1"/>
</dbReference>
<dbReference type="SUPFAM" id="SSF46785">
    <property type="entry name" value="Winged helix' DNA-binding domain"/>
    <property type="match status" value="1"/>
</dbReference>
<dbReference type="Pfam" id="PF00271">
    <property type="entry name" value="Helicase_C"/>
    <property type="match status" value="1"/>
</dbReference>
<dbReference type="KEGG" id="asoc:CB4_00159"/>
<evidence type="ECO:0000313" key="17">
    <source>
        <dbReference type="EMBL" id="BAU26070.1"/>
    </source>
</evidence>
<dbReference type="GO" id="GO:0030894">
    <property type="term" value="C:replisome"/>
    <property type="evidence" value="ECO:0007669"/>
    <property type="project" value="TreeGrafter"/>
</dbReference>
<dbReference type="InterPro" id="IPR002121">
    <property type="entry name" value="HRDC_dom"/>
</dbReference>
<proteinExistence type="inferred from homology"/>
<dbReference type="PROSITE" id="PS50967">
    <property type="entry name" value="HRDC"/>
    <property type="match status" value="1"/>
</dbReference>
<keyword evidence="12" id="KW-0233">DNA recombination</keyword>
<evidence type="ECO:0000256" key="16">
    <source>
        <dbReference type="NCBIfam" id="TIGR01389"/>
    </source>
</evidence>
<evidence type="ECO:0000256" key="9">
    <source>
        <dbReference type="ARBA" id="ARBA00022833"/>
    </source>
</evidence>
<dbReference type="FunFam" id="1.10.150.80:FF:000002">
    <property type="entry name" value="ATP-dependent DNA helicase RecQ"/>
    <property type="match status" value="1"/>
</dbReference>
<keyword evidence="9" id="KW-0862">Zinc</keyword>
<dbReference type="OrthoDB" id="9763310at2"/>
<evidence type="ECO:0000313" key="18">
    <source>
        <dbReference type="Proteomes" id="UP000217696"/>
    </source>
</evidence>
<dbReference type="EMBL" id="AP017312">
    <property type="protein sequence ID" value="BAU26070.1"/>
    <property type="molecule type" value="Genomic_DNA"/>
</dbReference>
<dbReference type="GO" id="GO:0006260">
    <property type="term" value="P:DNA replication"/>
    <property type="evidence" value="ECO:0007669"/>
    <property type="project" value="InterPro"/>
</dbReference>
<dbReference type="InterPro" id="IPR010997">
    <property type="entry name" value="HRDC-like_sf"/>
</dbReference>
<dbReference type="SMART" id="SM00490">
    <property type="entry name" value="HELICc"/>
    <property type="match status" value="1"/>
</dbReference>
<evidence type="ECO:0000256" key="5">
    <source>
        <dbReference type="ARBA" id="ARBA00022741"/>
    </source>
</evidence>
<comment type="cofactor">
    <cofactor evidence="1">
        <name>Mg(2+)</name>
        <dbReference type="ChEBI" id="CHEBI:18420"/>
    </cofactor>
</comment>
<dbReference type="AlphaFoldDB" id="A0A0U5B327"/>
<dbReference type="GO" id="GO:0016787">
    <property type="term" value="F:hydrolase activity"/>
    <property type="evidence" value="ECO:0007669"/>
    <property type="project" value="UniProtKB-KW"/>
</dbReference>
<dbReference type="InterPro" id="IPR036388">
    <property type="entry name" value="WH-like_DNA-bd_sf"/>
</dbReference>
<dbReference type="GO" id="GO:0006281">
    <property type="term" value="P:DNA repair"/>
    <property type="evidence" value="ECO:0007669"/>
    <property type="project" value="UniProtKB-KW"/>
</dbReference>
<evidence type="ECO:0000256" key="3">
    <source>
        <dbReference type="ARBA" id="ARBA00005446"/>
    </source>
</evidence>
<sequence length="593" mass="66759">MFREAEKQLQRYYGYASFRNGQQEIVTSLLARQDTLGIMPTGGGKSVCYQIPALLFPGLTLVISPLIALMKDQVDALASMGIQASFINSSLSGSEVSARMRAARLGEYKLLYIAPERLEAPGFRAMILDMPVSFLAIDEAHCMSQWGHDFRPSYRAIADWVAEMPERPLIGAFTATATQEVREDIIRLLALRNPNVYISGFDRDNLTFLVRKGENKQDFILSYIKVNKGQSGIIYAATRREVDGLHALLVRKGITAGRYHAGLSDTERSEMQERFLHDDLEVMVASNAFGMGINKSNVRYVIHHNMPKNIEAYYQEAGRAGRDGEPGECVLLFGPQDVQTQRFFIEQSELPPERKENEYRKLQAMVDYCHTTHCLRQHLLQYFGEAAPAACGACSSCTDEAEMVDSTVDAQKIFSCIYRMRERFGAAMVAGVLKGSRSKKVLDTGFNSLPTYGIMANYTEKQIVDLIHLFTAEGYLALSEGKYPVLSLLPKSWAVLKNGEQVLRKVRVEKQKAAPDDALFEQLRAVRKEIAQREGIPPYIVFSDRTLREMSELRPADEEEMHRVKGMGDVKFERYGLIFLEAIQKYVGAQTVQ</sequence>
<dbReference type="FunFam" id="3.40.50.300:FF:000296">
    <property type="entry name" value="ATP-dependent DNA helicase RecQ"/>
    <property type="match status" value="1"/>
</dbReference>
<keyword evidence="7 17" id="KW-0378">Hydrolase</keyword>
<evidence type="ECO:0000256" key="12">
    <source>
        <dbReference type="ARBA" id="ARBA00023172"/>
    </source>
</evidence>
<evidence type="ECO:0000256" key="7">
    <source>
        <dbReference type="ARBA" id="ARBA00022801"/>
    </source>
</evidence>
<evidence type="ECO:0000256" key="8">
    <source>
        <dbReference type="ARBA" id="ARBA00022806"/>
    </source>
</evidence>
<evidence type="ECO:0000256" key="6">
    <source>
        <dbReference type="ARBA" id="ARBA00022763"/>
    </source>
</evidence>
<dbReference type="Pfam" id="PF09382">
    <property type="entry name" value="RQC"/>
    <property type="match status" value="1"/>
</dbReference>
<evidence type="ECO:0000256" key="15">
    <source>
        <dbReference type="ARBA" id="ARBA00034617"/>
    </source>
</evidence>
<dbReference type="GO" id="GO:0003677">
    <property type="term" value="F:DNA binding"/>
    <property type="evidence" value="ECO:0007669"/>
    <property type="project" value="UniProtKB-KW"/>
</dbReference>
<dbReference type="GO" id="GO:0046872">
    <property type="term" value="F:metal ion binding"/>
    <property type="evidence" value="ECO:0007669"/>
    <property type="project" value="UniProtKB-KW"/>
</dbReference>
<reference evidence="17 18" key="1">
    <citation type="submission" date="2015-12" db="EMBL/GenBank/DDBJ databases">
        <title>Genome sequence of Aneurinibacillus soli.</title>
        <authorList>
            <person name="Lee J.S."/>
            <person name="Lee K.C."/>
            <person name="Kim K.K."/>
            <person name="Lee B.W."/>
        </authorList>
    </citation>
    <scope>NUCLEOTIDE SEQUENCE [LARGE SCALE GENOMIC DNA]</scope>
    <source>
        <strain evidence="17 18">CB4</strain>
    </source>
</reference>
<dbReference type="Pfam" id="PF16124">
    <property type="entry name" value="RecQ_Zn_bind"/>
    <property type="match status" value="1"/>
</dbReference>
<keyword evidence="18" id="KW-1185">Reference proteome</keyword>
<dbReference type="SMART" id="SM00487">
    <property type="entry name" value="DEXDc"/>
    <property type="match status" value="1"/>
</dbReference>
<dbReference type="GO" id="GO:0005524">
    <property type="term" value="F:ATP binding"/>
    <property type="evidence" value="ECO:0007669"/>
    <property type="project" value="UniProtKB-KW"/>
</dbReference>
<dbReference type="InterPro" id="IPR036390">
    <property type="entry name" value="WH_DNA-bd_sf"/>
</dbReference>
<dbReference type="SUPFAM" id="SSF52540">
    <property type="entry name" value="P-loop containing nucleoside triphosphate hydrolases"/>
    <property type="match status" value="1"/>
</dbReference>
<dbReference type="Pfam" id="PF00270">
    <property type="entry name" value="DEAD"/>
    <property type="match status" value="1"/>
</dbReference>
<dbReference type="GO" id="GO:0043138">
    <property type="term" value="F:3'-5' DNA helicase activity"/>
    <property type="evidence" value="ECO:0007669"/>
    <property type="project" value="UniProtKB-EC"/>
</dbReference>
<dbReference type="SUPFAM" id="SSF47819">
    <property type="entry name" value="HRDC-like"/>
    <property type="match status" value="1"/>
</dbReference>
<dbReference type="GO" id="GO:0009378">
    <property type="term" value="F:four-way junction helicase activity"/>
    <property type="evidence" value="ECO:0007669"/>
    <property type="project" value="TreeGrafter"/>
</dbReference>
<dbReference type="Pfam" id="PF00570">
    <property type="entry name" value="HRDC"/>
    <property type="match status" value="1"/>
</dbReference>
<keyword evidence="13" id="KW-0234">DNA repair</keyword>
<comment type="catalytic activity">
    <reaction evidence="15">
        <text>Couples ATP hydrolysis with the unwinding of duplex DNA by translocating in the 3'-5' direction.</text>
        <dbReference type="EC" id="5.6.2.4"/>
    </reaction>
</comment>
<evidence type="ECO:0000256" key="14">
    <source>
        <dbReference type="ARBA" id="ARBA00023235"/>
    </source>
</evidence>
<evidence type="ECO:0000256" key="4">
    <source>
        <dbReference type="ARBA" id="ARBA00022723"/>
    </source>
</evidence>
<dbReference type="Gene3D" id="3.40.50.300">
    <property type="entry name" value="P-loop containing nucleotide triphosphate hydrolases"/>
    <property type="match status" value="2"/>
</dbReference>
<dbReference type="InterPro" id="IPR044876">
    <property type="entry name" value="HRDC_dom_sf"/>
</dbReference>
<dbReference type="EC" id="5.6.2.4" evidence="16"/>
<accession>A0A0U5B327</accession>
<dbReference type="InterPro" id="IPR014001">
    <property type="entry name" value="Helicase_ATP-bd"/>
</dbReference>
<dbReference type="PANTHER" id="PTHR13710">
    <property type="entry name" value="DNA HELICASE RECQ FAMILY MEMBER"/>
    <property type="match status" value="1"/>
</dbReference>
<dbReference type="InterPro" id="IPR032284">
    <property type="entry name" value="RecQ_Zn-bd"/>
</dbReference>
<evidence type="ECO:0000256" key="11">
    <source>
        <dbReference type="ARBA" id="ARBA00023125"/>
    </source>
</evidence>
<dbReference type="NCBIfam" id="TIGR00614">
    <property type="entry name" value="recQ_fam"/>
    <property type="match status" value="1"/>
</dbReference>
<dbReference type="PROSITE" id="PS51192">
    <property type="entry name" value="HELICASE_ATP_BIND_1"/>
    <property type="match status" value="1"/>
</dbReference>
<name>A0A0U5B327_9BACL</name>
<dbReference type="SMART" id="SM00956">
    <property type="entry name" value="RQC"/>
    <property type="match status" value="1"/>
</dbReference>
<keyword evidence="10" id="KW-0067">ATP-binding</keyword>
<dbReference type="GO" id="GO:0006310">
    <property type="term" value="P:DNA recombination"/>
    <property type="evidence" value="ECO:0007669"/>
    <property type="project" value="UniProtKB-UniRule"/>
</dbReference>
<keyword evidence="5" id="KW-0547">Nucleotide-binding</keyword>
<evidence type="ECO:0000256" key="10">
    <source>
        <dbReference type="ARBA" id="ARBA00022840"/>
    </source>
</evidence>
<dbReference type="InterPro" id="IPR018982">
    <property type="entry name" value="RQC_domain"/>
</dbReference>
<dbReference type="CDD" id="cd17920">
    <property type="entry name" value="DEXHc_RecQ"/>
    <property type="match status" value="1"/>
</dbReference>
<comment type="cofactor">
    <cofactor evidence="2">
        <name>Zn(2+)</name>
        <dbReference type="ChEBI" id="CHEBI:29105"/>
    </cofactor>
</comment>
<keyword evidence="8 17" id="KW-0347">Helicase</keyword>
<keyword evidence="11" id="KW-0238">DNA-binding</keyword>
<dbReference type="PROSITE" id="PS51194">
    <property type="entry name" value="HELICASE_CTER"/>
    <property type="match status" value="1"/>
</dbReference>
<dbReference type="NCBIfam" id="TIGR01389">
    <property type="entry name" value="recQ"/>
    <property type="match status" value="1"/>
</dbReference>
<dbReference type="InterPro" id="IPR004589">
    <property type="entry name" value="DNA_helicase_ATP-dep_RecQ"/>
</dbReference>
<dbReference type="PANTHER" id="PTHR13710:SF105">
    <property type="entry name" value="ATP-DEPENDENT DNA HELICASE Q1"/>
    <property type="match status" value="1"/>
</dbReference>
<dbReference type="GO" id="GO:0009432">
    <property type="term" value="P:SOS response"/>
    <property type="evidence" value="ECO:0007669"/>
    <property type="project" value="UniProtKB-UniRule"/>
</dbReference>
<keyword evidence="14" id="KW-0413">Isomerase</keyword>
<keyword evidence="6" id="KW-0227">DNA damage</keyword>
<dbReference type="GO" id="GO:0043590">
    <property type="term" value="C:bacterial nucleoid"/>
    <property type="evidence" value="ECO:0007669"/>
    <property type="project" value="TreeGrafter"/>
</dbReference>
<dbReference type="InterPro" id="IPR001650">
    <property type="entry name" value="Helicase_C-like"/>
</dbReference>
<dbReference type="RefSeq" id="WP_096463149.1">
    <property type="nucleotide sequence ID" value="NZ_AP017312.1"/>
</dbReference>
<gene>
    <name evidence="17" type="primary">recQ_1</name>
    <name evidence="17" type="ORF">CB4_00159</name>
</gene>
<dbReference type="InterPro" id="IPR027417">
    <property type="entry name" value="P-loop_NTPase"/>
</dbReference>
<dbReference type="GO" id="GO:0005737">
    <property type="term" value="C:cytoplasm"/>
    <property type="evidence" value="ECO:0007669"/>
    <property type="project" value="TreeGrafter"/>
</dbReference>
<organism evidence="17 18">
    <name type="scientific">Aneurinibacillus soli</name>
    <dbReference type="NCBI Taxonomy" id="1500254"/>
    <lineage>
        <taxon>Bacteria</taxon>
        <taxon>Bacillati</taxon>
        <taxon>Bacillota</taxon>
        <taxon>Bacilli</taxon>
        <taxon>Bacillales</taxon>
        <taxon>Paenibacillaceae</taxon>
        <taxon>Aneurinibacillus group</taxon>
        <taxon>Aneurinibacillus</taxon>
    </lineage>
</organism>